<name>A0A9D3YZG8_DREPO</name>
<evidence type="ECO:0000313" key="2">
    <source>
        <dbReference type="Proteomes" id="UP000828390"/>
    </source>
</evidence>
<dbReference type="Proteomes" id="UP000828390">
    <property type="component" value="Unassembled WGS sequence"/>
</dbReference>
<sequence>MVDLLPQNFSGCPSGFSTPPVSLNLFLEKIMQQTLHRWHIYLQLEIYHMGGTSTELQELTNKFYKRTGAFVMDVSTAK</sequence>
<keyword evidence="2" id="KW-1185">Reference proteome</keyword>
<reference evidence="1" key="1">
    <citation type="journal article" date="2019" name="bioRxiv">
        <title>The Genome of the Zebra Mussel, Dreissena polymorpha: A Resource for Invasive Species Research.</title>
        <authorList>
            <person name="McCartney M.A."/>
            <person name="Auch B."/>
            <person name="Kono T."/>
            <person name="Mallez S."/>
            <person name="Zhang Y."/>
            <person name="Obille A."/>
            <person name="Becker A."/>
            <person name="Abrahante J.E."/>
            <person name="Garbe J."/>
            <person name="Badalamenti J.P."/>
            <person name="Herman A."/>
            <person name="Mangelson H."/>
            <person name="Liachko I."/>
            <person name="Sullivan S."/>
            <person name="Sone E.D."/>
            <person name="Koren S."/>
            <person name="Silverstein K.A.T."/>
            <person name="Beckman K.B."/>
            <person name="Gohl D.M."/>
        </authorList>
    </citation>
    <scope>NUCLEOTIDE SEQUENCE</scope>
    <source>
        <strain evidence="1">Duluth1</strain>
        <tissue evidence="1">Whole animal</tissue>
    </source>
</reference>
<reference evidence="1" key="2">
    <citation type="submission" date="2020-11" db="EMBL/GenBank/DDBJ databases">
        <authorList>
            <person name="McCartney M.A."/>
            <person name="Auch B."/>
            <person name="Kono T."/>
            <person name="Mallez S."/>
            <person name="Becker A."/>
            <person name="Gohl D.M."/>
            <person name="Silverstein K.A.T."/>
            <person name="Koren S."/>
            <person name="Bechman K.B."/>
            <person name="Herman A."/>
            <person name="Abrahante J.E."/>
            <person name="Garbe J."/>
        </authorList>
    </citation>
    <scope>NUCLEOTIDE SEQUENCE</scope>
    <source>
        <strain evidence="1">Duluth1</strain>
        <tissue evidence="1">Whole animal</tissue>
    </source>
</reference>
<evidence type="ECO:0000313" key="1">
    <source>
        <dbReference type="EMBL" id="KAH3710160.1"/>
    </source>
</evidence>
<accession>A0A9D3YZG8</accession>
<proteinExistence type="predicted"/>
<dbReference type="EMBL" id="JAIWYP010000014">
    <property type="protein sequence ID" value="KAH3710160.1"/>
    <property type="molecule type" value="Genomic_DNA"/>
</dbReference>
<dbReference type="AlphaFoldDB" id="A0A9D3YZG8"/>
<protein>
    <submittedName>
        <fullName evidence="1">Uncharacterized protein</fullName>
    </submittedName>
</protein>
<organism evidence="1 2">
    <name type="scientific">Dreissena polymorpha</name>
    <name type="common">Zebra mussel</name>
    <name type="synonym">Mytilus polymorpha</name>
    <dbReference type="NCBI Taxonomy" id="45954"/>
    <lineage>
        <taxon>Eukaryota</taxon>
        <taxon>Metazoa</taxon>
        <taxon>Spiralia</taxon>
        <taxon>Lophotrochozoa</taxon>
        <taxon>Mollusca</taxon>
        <taxon>Bivalvia</taxon>
        <taxon>Autobranchia</taxon>
        <taxon>Heteroconchia</taxon>
        <taxon>Euheterodonta</taxon>
        <taxon>Imparidentia</taxon>
        <taxon>Neoheterodontei</taxon>
        <taxon>Myida</taxon>
        <taxon>Dreissenoidea</taxon>
        <taxon>Dreissenidae</taxon>
        <taxon>Dreissena</taxon>
    </lineage>
</organism>
<comment type="caution">
    <text evidence="1">The sequence shown here is derived from an EMBL/GenBank/DDBJ whole genome shotgun (WGS) entry which is preliminary data.</text>
</comment>
<gene>
    <name evidence="1" type="ORF">DPMN_069629</name>
</gene>